<reference evidence="1 2" key="1">
    <citation type="journal article" date="2011" name="PLoS Genet.">
        <title>Azospirillum genomes reveal transition of bacteria from aquatic to terrestrial environments.</title>
        <authorList>
            <person name="Wisniewski-Dye F."/>
            <person name="Borziak K."/>
            <person name="Khalsa-Moyers G."/>
            <person name="Alexandre G."/>
            <person name="Sukharnikov L.O."/>
            <person name="Wuichet K."/>
            <person name="Hurst G.B."/>
            <person name="McDonald W.H."/>
            <person name="Robertson J.S."/>
            <person name="Barbe V."/>
            <person name="Calteau A."/>
            <person name="Rouy Z."/>
            <person name="Mangenot S."/>
            <person name="Prigent-Combaret C."/>
            <person name="Normand P."/>
            <person name="Boyer M."/>
            <person name="Siguier P."/>
            <person name="Dessaux Y."/>
            <person name="Elmerich C."/>
            <person name="Condemine G."/>
            <person name="Krishnen G."/>
            <person name="Kennedy I."/>
            <person name="Paterson A.H."/>
            <person name="Gonzalez V."/>
            <person name="Mavingui P."/>
            <person name="Zhulin I.B."/>
        </authorList>
    </citation>
    <scope>NUCLEOTIDE SEQUENCE [LARGE SCALE GENOMIC DNA]</scope>
    <source>
        <strain evidence="1 2">Sp245</strain>
    </source>
</reference>
<dbReference type="EMBL" id="HE577327">
    <property type="protein sequence ID" value="CCC99293.1"/>
    <property type="molecule type" value="Genomic_DNA"/>
</dbReference>
<dbReference type="Gene3D" id="3.40.50.300">
    <property type="entry name" value="P-loop containing nucleotide triphosphate hydrolases"/>
    <property type="match status" value="1"/>
</dbReference>
<evidence type="ECO:0000313" key="2">
    <source>
        <dbReference type="Proteomes" id="UP000007319"/>
    </source>
</evidence>
<sequence length="532" mass="58954">MVDLLTDILGSHHVVFAGYSGYDEALARLIGSAAGRAHRWFWCNPEPPDPGAPLSIALAPNPPLFVRAGFDELIKAIAKPVLEVARFAGAAPNYLAPLFEWRTDRSNRQFIAEYGQRGHLPITRLFARRVSLERVIGTFMSSDRRLAVLAGASGFGKSSLGVRLHMAWGDNQTRRILLLKAKAFDTPDLEKQLADQFGGLGHAAPFSLDLFEHWLRTRGLRLAVFIDGINEFSADLDGCVRLFRNLIRFARLLPDEGSAVKLIVTVRQETWNALMSKVDPVHLREVFWTDGAVDGAVGALTVGPLTDEELRDALGRIQVESGLNISLQLLPPHAVERMRDPYLLAAIAERNQPELFAGPVASIYRTIYAHKLANNGADLDASVLFDCLTAVAFLCLKRCNDQFRALDLGPPATDGRLLRTLKDLDIVVDADNGFLRFAHDRTQQYFLAEAFLHTSELPLETIHDLAQMVRSLGSNSKAIAAARMYFLLNIAARFSLIEYVVHNQGKLAAQYGDSVSDQLFEFAKDVLYDLVH</sequence>
<organism evidence="1 2">
    <name type="scientific">Azospirillum baldaniorum</name>
    <dbReference type="NCBI Taxonomy" id="1064539"/>
    <lineage>
        <taxon>Bacteria</taxon>
        <taxon>Pseudomonadati</taxon>
        <taxon>Pseudomonadota</taxon>
        <taxon>Alphaproteobacteria</taxon>
        <taxon>Rhodospirillales</taxon>
        <taxon>Azospirillaceae</taxon>
        <taxon>Azospirillum</taxon>
    </lineage>
</organism>
<protein>
    <recommendedName>
        <fullName evidence="3">NACHT domain-containing protein</fullName>
    </recommendedName>
</protein>
<proteinExistence type="predicted"/>
<evidence type="ECO:0008006" key="3">
    <source>
        <dbReference type="Google" id="ProtNLM"/>
    </source>
</evidence>
<evidence type="ECO:0000313" key="1">
    <source>
        <dbReference type="EMBL" id="CCC99293.1"/>
    </source>
</evidence>
<keyword evidence="2" id="KW-1185">Reference proteome</keyword>
<name>A0A9P1JT59_9PROT</name>
<gene>
    <name evidence="1" type="ORF">AZOBR_190038</name>
</gene>
<accession>A0A9P1JT59</accession>
<dbReference type="AlphaFoldDB" id="A0A9P1JT59"/>
<dbReference type="Proteomes" id="UP000007319">
    <property type="component" value="Chromosome"/>
</dbReference>
<dbReference type="InterPro" id="IPR027417">
    <property type="entry name" value="P-loop_NTPase"/>
</dbReference>
<dbReference type="KEGG" id="abs:AZOBR_190038"/>